<dbReference type="GO" id="GO:0005524">
    <property type="term" value="F:ATP binding"/>
    <property type="evidence" value="ECO:0007669"/>
    <property type="project" value="InterPro"/>
</dbReference>
<dbReference type="EMBL" id="DF973331">
    <property type="protein sequence ID" value="GAU26245.1"/>
    <property type="molecule type" value="Genomic_DNA"/>
</dbReference>
<sequence length="497" mass="56905">MRSPSINPFSSSLFTNIGSPSSWFTIYASISSFIMILRTIINDLIPLNIRTYIISKLQSFFINYQPNNQVSLQVDQYWDGTTNNLFQAAKEYLPTKISKTYKSLKVGKLLNENNILVAFDGKQPVMDEFEGINLKWMLIEKTNNPTPLRNPNVEQYPEMFGHPMYTSKPKELEGNRFVLSFDEKHRDKVMEKYIPHVLSTYETIKAENRTLKIHSCRDGGWRSSNFDHPASFDSLALDPDLRKTITDDLDRFFRRKKIYNKVGKPWKRGYLLYGPPGTGKSSLIVAIAKYLKFDVFDLDLSTMFSNSALTTILRRTSNRSIIVIEDIDCNKEVLDRSKSAYMYPDMYPDMDSGAYMGAKVAMAGRSANAEKFTLSGLLNYMDGLWASCGEERIFIFTTNHKDRVDPALLRPGRMDMHIELSFLKAKAFRILASNYLDIEEHHHPLLEQVDELLEKIDVTPALVAEHLLRGEDADVALKTLIKLLQGMDISKGNEDYS</sequence>
<gene>
    <name evidence="7" type="ORF">TSUD_224360</name>
</gene>
<dbReference type="GO" id="GO:0006950">
    <property type="term" value="P:response to stress"/>
    <property type="evidence" value="ECO:0007669"/>
    <property type="project" value="UniProtKB-ARBA"/>
</dbReference>
<proteinExistence type="inferred from homology"/>
<dbReference type="InterPro" id="IPR003593">
    <property type="entry name" value="AAA+_ATPase"/>
</dbReference>
<evidence type="ECO:0000259" key="6">
    <source>
        <dbReference type="SMART" id="SM00382"/>
    </source>
</evidence>
<dbReference type="SMART" id="SM00382">
    <property type="entry name" value="AAA"/>
    <property type="match status" value="1"/>
</dbReference>
<dbReference type="AlphaFoldDB" id="A0A2Z6MRP6"/>
<accession>A0A2Z6MRP6</accession>
<evidence type="ECO:0000313" key="8">
    <source>
        <dbReference type="Proteomes" id="UP000242715"/>
    </source>
</evidence>
<dbReference type="InterPro" id="IPR025753">
    <property type="entry name" value="AAA_N_dom"/>
</dbReference>
<dbReference type="InterPro" id="IPR050747">
    <property type="entry name" value="Mitochondrial_chaperone_BCS1"/>
</dbReference>
<organism evidence="7 8">
    <name type="scientific">Trifolium subterraneum</name>
    <name type="common">Subterranean clover</name>
    <dbReference type="NCBI Taxonomy" id="3900"/>
    <lineage>
        <taxon>Eukaryota</taxon>
        <taxon>Viridiplantae</taxon>
        <taxon>Streptophyta</taxon>
        <taxon>Embryophyta</taxon>
        <taxon>Tracheophyta</taxon>
        <taxon>Spermatophyta</taxon>
        <taxon>Magnoliopsida</taxon>
        <taxon>eudicotyledons</taxon>
        <taxon>Gunneridae</taxon>
        <taxon>Pentapetalae</taxon>
        <taxon>rosids</taxon>
        <taxon>fabids</taxon>
        <taxon>Fabales</taxon>
        <taxon>Fabaceae</taxon>
        <taxon>Papilionoideae</taxon>
        <taxon>50 kb inversion clade</taxon>
        <taxon>NPAAA clade</taxon>
        <taxon>Hologalegina</taxon>
        <taxon>IRL clade</taxon>
        <taxon>Trifolieae</taxon>
        <taxon>Trifolium</taxon>
    </lineage>
</organism>
<dbReference type="InterPro" id="IPR058017">
    <property type="entry name" value="At3g28540-like_C"/>
</dbReference>
<evidence type="ECO:0000256" key="1">
    <source>
        <dbReference type="ARBA" id="ARBA00001946"/>
    </source>
</evidence>
<dbReference type="SUPFAM" id="SSF52540">
    <property type="entry name" value="P-loop containing nucleoside triphosphate hydrolases"/>
    <property type="match status" value="1"/>
</dbReference>
<evidence type="ECO:0000313" key="7">
    <source>
        <dbReference type="EMBL" id="GAU26245.1"/>
    </source>
</evidence>
<comment type="catalytic activity">
    <reaction evidence="5">
        <text>ATP + H2O = ADP + phosphate + H(+)</text>
        <dbReference type="Rhea" id="RHEA:13065"/>
        <dbReference type="ChEBI" id="CHEBI:15377"/>
        <dbReference type="ChEBI" id="CHEBI:15378"/>
        <dbReference type="ChEBI" id="CHEBI:30616"/>
        <dbReference type="ChEBI" id="CHEBI:43474"/>
        <dbReference type="ChEBI" id="CHEBI:456216"/>
    </reaction>
</comment>
<comment type="similarity">
    <text evidence="2">Belongs to the AAA ATPase family. BCS1 subfamily.</text>
</comment>
<reference evidence="8" key="1">
    <citation type="journal article" date="2017" name="Front. Plant Sci.">
        <title>Climate Clever Clovers: New Paradigm to Reduce the Environmental Footprint of Ruminants by Breeding Low Methanogenic Forages Utilizing Haplotype Variation.</title>
        <authorList>
            <person name="Kaur P."/>
            <person name="Appels R."/>
            <person name="Bayer P.E."/>
            <person name="Keeble-Gagnere G."/>
            <person name="Wang J."/>
            <person name="Hirakawa H."/>
            <person name="Shirasawa K."/>
            <person name="Vercoe P."/>
            <person name="Stefanova K."/>
            <person name="Durmic Z."/>
            <person name="Nichols P."/>
            <person name="Revell C."/>
            <person name="Isobe S.N."/>
            <person name="Edwards D."/>
            <person name="Erskine W."/>
        </authorList>
    </citation>
    <scope>NUCLEOTIDE SEQUENCE [LARGE SCALE GENOMIC DNA]</scope>
    <source>
        <strain evidence="8">cv. Daliak</strain>
    </source>
</reference>
<evidence type="ECO:0000256" key="5">
    <source>
        <dbReference type="ARBA" id="ARBA00049360"/>
    </source>
</evidence>
<evidence type="ECO:0000256" key="4">
    <source>
        <dbReference type="ARBA" id="ARBA00022842"/>
    </source>
</evidence>
<comment type="cofactor">
    <cofactor evidence="1">
        <name>Mg(2+)</name>
        <dbReference type="ChEBI" id="CHEBI:18420"/>
    </cofactor>
</comment>
<dbReference type="Pfam" id="PF00004">
    <property type="entry name" value="AAA"/>
    <property type="match status" value="1"/>
</dbReference>
<keyword evidence="4" id="KW-0460">Magnesium</keyword>
<feature type="domain" description="AAA+ ATPase" evidence="6">
    <location>
        <begin position="266"/>
        <end position="424"/>
    </location>
</feature>
<name>A0A2Z6MRP6_TRISU</name>
<evidence type="ECO:0000256" key="3">
    <source>
        <dbReference type="ARBA" id="ARBA00022801"/>
    </source>
</evidence>
<dbReference type="InterPro" id="IPR027417">
    <property type="entry name" value="P-loop_NTPase"/>
</dbReference>
<dbReference type="InterPro" id="IPR003959">
    <property type="entry name" value="ATPase_AAA_core"/>
</dbReference>
<dbReference type="OrthoDB" id="10251412at2759"/>
<dbReference type="PANTHER" id="PTHR23070">
    <property type="entry name" value="BCS1 AAA-TYPE ATPASE"/>
    <property type="match status" value="1"/>
</dbReference>
<dbReference type="Pfam" id="PF14363">
    <property type="entry name" value="AAA_assoc"/>
    <property type="match status" value="1"/>
</dbReference>
<keyword evidence="3" id="KW-0378">Hydrolase</keyword>
<dbReference type="Proteomes" id="UP000242715">
    <property type="component" value="Unassembled WGS sequence"/>
</dbReference>
<protein>
    <recommendedName>
        <fullName evidence="6">AAA+ ATPase domain-containing protein</fullName>
    </recommendedName>
</protein>
<dbReference type="Gene3D" id="3.40.50.300">
    <property type="entry name" value="P-loop containing nucleotide triphosphate hydrolases"/>
    <property type="match status" value="1"/>
</dbReference>
<keyword evidence="8" id="KW-1185">Reference proteome</keyword>
<dbReference type="Pfam" id="PF25568">
    <property type="entry name" value="AAA_lid_At3g28540"/>
    <property type="match status" value="1"/>
</dbReference>
<evidence type="ECO:0000256" key="2">
    <source>
        <dbReference type="ARBA" id="ARBA00007448"/>
    </source>
</evidence>
<dbReference type="GO" id="GO:0016887">
    <property type="term" value="F:ATP hydrolysis activity"/>
    <property type="evidence" value="ECO:0007669"/>
    <property type="project" value="InterPro"/>
</dbReference>
<dbReference type="Gene3D" id="6.10.280.40">
    <property type="match status" value="1"/>
</dbReference>